<sequence>MDHRDGRRRNNLVGDMTDAPLAGITVVSLEQAVAAPYATRQLADLGARVIKVERPHGGDFARGYDRAVHGESSYFVWLNRGKESLTVDVKHPEGRRIVERLLEGADVLVQNLAPGAAARMGLDAESVARTHPQTITATISGYGQDGPWSDRKAYDLLVQAEAGLLSVTGSPAELARTGVSIADIAAGMFTFSGILTALYTRATTGAVHPVSVSLFDALVEWMSQPLYYGRYGGTAPPRTGARHPTIAPYGPFTAGDGGTVLLAVQNPAEWQRLCETVLDRTDLVADPRFATNPDRVAHRDELEAIIAAAAGRLSAEELEQRLQIAGVAYARMNDVDQLWLHPVIVGRDRWHEIQTPGGPAAALPPPAALTGVDPVIGDVPALGEHSRKILGELGYSAAAIDELVASEVTTAQR</sequence>
<dbReference type="EMBL" id="AP022590">
    <property type="protein sequence ID" value="BBY40183.1"/>
    <property type="molecule type" value="Genomic_DNA"/>
</dbReference>
<dbReference type="InterPro" id="IPR044855">
    <property type="entry name" value="CoA-Trfase_III_dom3_sf"/>
</dbReference>
<protein>
    <submittedName>
        <fullName evidence="2">Dehydratase</fullName>
    </submittedName>
</protein>
<dbReference type="PANTHER" id="PTHR48207">
    <property type="entry name" value="SUCCINATE--HYDROXYMETHYLGLUTARATE COA-TRANSFERASE"/>
    <property type="match status" value="1"/>
</dbReference>
<gene>
    <name evidence="2" type="ORF">MMAN_43170</name>
</gene>
<keyword evidence="1" id="KW-0808">Transferase</keyword>
<keyword evidence="3" id="KW-1185">Reference proteome</keyword>
<accession>A0ABN6AEI4</accession>
<organism evidence="2 3">
    <name type="scientific">Mycobacterium mantenii</name>
    <dbReference type="NCBI Taxonomy" id="560555"/>
    <lineage>
        <taxon>Bacteria</taxon>
        <taxon>Bacillati</taxon>
        <taxon>Actinomycetota</taxon>
        <taxon>Actinomycetes</taxon>
        <taxon>Mycobacteriales</taxon>
        <taxon>Mycobacteriaceae</taxon>
        <taxon>Mycobacterium</taxon>
        <taxon>Mycobacterium avium complex (MAC)</taxon>
    </lineage>
</organism>
<dbReference type="Gene3D" id="3.40.50.10540">
    <property type="entry name" value="Crotonobetainyl-coa:carnitine coa-transferase, domain 1"/>
    <property type="match status" value="1"/>
</dbReference>
<dbReference type="PANTHER" id="PTHR48207:SF3">
    <property type="entry name" value="SUCCINATE--HYDROXYMETHYLGLUTARATE COA-TRANSFERASE"/>
    <property type="match status" value="1"/>
</dbReference>
<reference evidence="2 3" key="1">
    <citation type="journal article" date="2019" name="Emerg. Microbes Infect.">
        <title>Comprehensive subspecies identification of 175 nontuberculous mycobacteria species based on 7547 genomic profiles.</title>
        <authorList>
            <person name="Matsumoto Y."/>
            <person name="Kinjo T."/>
            <person name="Motooka D."/>
            <person name="Nabeya D."/>
            <person name="Jung N."/>
            <person name="Uechi K."/>
            <person name="Horii T."/>
            <person name="Iida T."/>
            <person name="Fujita J."/>
            <person name="Nakamura S."/>
        </authorList>
    </citation>
    <scope>NUCLEOTIDE SEQUENCE [LARGE SCALE GENOMIC DNA]</scope>
    <source>
        <strain evidence="2 3">JCM 18113</strain>
    </source>
</reference>
<proteinExistence type="predicted"/>
<evidence type="ECO:0000313" key="2">
    <source>
        <dbReference type="EMBL" id="BBY40183.1"/>
    </source>
</evidence>
<name>A0ABN6AEI4_MYCNT</name>
<evidence type="ECO:0000313" key="3">
    <source>
        <dbReference type="Proteomes" id="UP000465812"/>
    </source>
</evidence>
<dbReference type="InterPro" id="IPR050483">
    <property type="entry name" value="CoA-transferase_III_domain"/>
</dbReference>
<dbReference type="Pfam" id="PF02515">
    <property type="entry name" value="CoA_transf_3"/>
    <property type="match status" value="1"/>
</dbReference>
<dbReference type="SUPFAM" id="SSF89796">
    <property type="entry name" value="CoA-transferase family III (CaiB/BaiF)"/>
    <property type="match status" value="1"/>
</dbReference>
<dbReference type="InterPro" id="IPR023606">
    <property type="entry name" value="CoA-Trfase_III_dom_1_sf"/>
</dbReference>
<dbReference type="InterPro" id="IPR003673">
    <property type="entry name" value="CoA-Trfase_fam_III"/>
</dbReference>
<evidence type="ECO:0000256" key="1">
    <source>
        <dbReference type="ARBA" id="ARBA00022679"/>
    </source>
</evidence>
<dbReference type="Gene3D" id="3.30.1540.10">
    <property type="entry name" value="formyl-coa transferase, domain 3"/>
    <property type="match status" value="1"/>
</dbReference>
<dbReference type="Proteomes" id="UP000465812">
    <property type="component" value="Chromosome"/>
</dbReference>